<dbReference type="RefSeq" id="WP_138225686.1">
    <property type="nucleotide sequence ID" value="NZ_CP040396.1"/>
</dbReference>
<dbReference type="AlphaFoldDB" id="A0A4P8XMF3"/>
<sequence length="72" mass="8280">MFSIDEWCQIRYALKQYVKDQSRELSDYEKLSDCKPMVIEAMQRSIEDASSALAKVEAGRSELISEEKEDSA</sequence>
<gene>
    <name evidence="1" type="ORF">E6C60_1986</name>
</gene>
<accession>A0A4P8XMF3</accession>
<proteinExistence type="predicted"/>
<keyword evidence="2" id="KW-1185">Reference proteome</keyword>
<evidence type="ECO:0000313" key="2">
    <source>
        <dbReference type="Proteomes" id="UP000300879"/>
    </source>
</evidence>
<reference evidence="1 2" key="1">
    <citation type="submission" date="2019-05" db="EMBL/GenBank/DDBJ databases">
        <authorList>
            <person name="Chen C."/>
        </authorList>
    </citation>
    <scope>NUCLEOTIDE SEQUENCE [LARGE SCALE GENOMIC DNA]</scope>
    <source>
        <strain evidence="1 2">HB172198</strain>
    </source>
</reference>
<evidence type="ECO:0000313" key="1">
    <source>
        <dbReference type="EMBL" id="QCT02701.1"/>
    </source>
</evidence>
<protein>
    <submittedName>
        <fullName evidence="1">Uncharacterized protein</fullName>
    </submittedName>
</protein>
<dbReference type="EMBL" id="CP040396">
    <property type="protein sequence ID" value="QCT02701.1"/>
    <property type="molecule type" value="Genomic_DNA"/>
</dbReference>
<dbReference type="KEGG" id="palo:E6C60_1986"/>
<name>A0A4P8XMF3_9BACL</name>
<dbReference type="Proteomes" id="UP000300879">
    <property type="component" value="Chromosome"/>
</dbReference>
<organism evidence="1 2">
    <name type="scientific">Paenibacillus algicola</name>
    <dbReference type="NCBI Taxonomy" id="2565926"/>
    <lineage>
        <taxon>Bacteria</taxon>
        <taxon>Bacillati</taxon>
        <taxon>Bacillota</taxon>
        <taxon>Bacilli</taxon>
        <taxon>Bacillales</taxon>
        <taxon>Paenibacillaceae</taxon>
        <taxon>Paenibacillus</taxon>
    </lineage>
</organism>